<proteinExistence type="predicted"/>
<dbReference type="SUPFAM" id="SSF55781">
    <property type="entry name" value="GAF domain-like"/>
    <property type="match status" value="1"/>
</dbReference>
<dbReference type="Proteomes" id="UP000674234">
    <property type="component" value="Unassembled WGS sequence"/>
</dbReference>
<dbReference type="EMBL" id="JAFCNB010000005">
    <property type="protein sequence ID" value="MBP2704606.1"/>
    <property type="molecule type" value="Genomic_DNA"/>
</dbReference>
<dbReference type="Pfam" id="PF01590">
    <property type="entry name" value="GAF"/>
    <property type="match status" value="1"/>
</dbReference>
<evidence type="ECO:0000256" key="1">
    <source>
        <dbReference type="ARBA" id="ARBA00023125"/>
    </source>
</evidence>
<dbReference type="AlphaFoldDB" id="A0A941AHY6"/>
<dbReference type="InterPro" id="IPR029016">
    <property type="entry name" value="GAF-like_dom_sf"/>
</dbReference>
<dbReference type="GO" id="GO:0003677">
    <property type="term" value="F:DNA binding"/>
    <property type="evidence" value="ECO:0007669"/>
    <property type="project" value="UniProtKB-KW"/>
</dbReference>
<evidence type="ECO:0000259" key="2">
    <source>
        <dbReference type="SMART" id="SM00862"/>
    </source>
</evidence>
<feature type="domain" description="OmpR/PhoB-type" evidence="2">
    <location>
        <begin position="287"/>
        <end position="351"/>
    </location>
</feature>
<accession>A0A941AHY6</accession>
<dbReference type="GO" id="GO:0000160">
    <property type="term" value="P:phosphorelay signal transduction system"/>
    <property type="evidence" value="ECO:0007669"/>
    <property type="project" value="InterPro"/>
</dbReference>
<name>A0A941AHY6_9ACTN</name>
<dbReference type="GO" id="GO:0006355">
    <property type="term" value="P:regulation of DNA-templated transcription"/>
    <property type="evidence" value="ECO:0007669"/>
    <property type="project" value="InterPro"/>
</dbReference>
<dbReference type="InterPro" id="IPR001867">
    <property type="entry name" value="OmpR/PhoB-type_DNA-bd"/>
</dbReference>
<dbReference type="SMART" id="SM00862">
    <property type="entry name" value="Trans_reg_C"/>
    <property type="match status" value="1"/>
</dbReference>
<keyword evidence="1" id="KW-0238">DNA-binding</keyword>
<keyword evidence="4" id="KW-1185">Reference proteome</keyword>
<organism evidence="3 4">
    <name type="scientific">Microbispora oryzae</name>
    <dbReference type="NCBI Taxonomy" id="2806554"/>
    <lineage>
        <taxon>Bacteria</taxon>
        <taxon>Bacillati</taxon>
        <taxon>Actinomycetota</taxon>
        <taxon>Actinomycetes</taxon>
        <taxon>Streptosporangiales</taxon>
        <taxon>Streptosporangiaceae</taxon>
        <taxon>Microbispora</taxon>
    </lineage>
</organism>
<gene>
    <name evidence="3" type="ORF">JOL79_12345</name>
</gene>
<dbReference type="Gene3D" id="3.30.450.40">
    <property type="match status" value="1"/>
</dbReference>
<reference evidence="3" key="1">
    <citation type="submission" date="2021-02" db="EMBL/GenBank/DDBJ databases">
        <title>Draft genome sequence of Microbispora sp. RL4-1S isolated from rice leaves in Thailand.</title>
        <authorList>
            <person name="Muangham S."/>
            <person name="Duangmal K."/>
        </authorList>
    </citation>
    <scope>NUCLEOTIDE SEQUENCE</scope>
    <source>
        <strain evidence="3">RL4-1S</strain>
    </source>
</reference>
<sequence length="457" mass="49272">MTERASGEGTREVISASWRRCLAAGIDPDTSYAPLVYEQEDIGDARSAHPLAALLPLLRTTLLPALDEAANIMVITDAAGHVLWREGHRRVMRQADGIGLSDGFGWSEGAVGTNGIGTALADGRAVRVYAAEHLARILHQWSCTGAPVRDPDSGRVIGCLDVSGMTPRLHPATDALVRTAARLAESDLALRMRERDERLRSRHHRHVDGASALVTLTGRVIAGPWAGPAVRVPECGDRIVLPDGRLGILEPLGDAYRLIPVPAGDDAVPRLTLTMLGSDHPYAFLDGARIDLSLRHAEIVTLLALHPRGLTAERLSYLLYGDEGNPVTIRAEIHRLRAQLNTAIAAKPYRLTCAVLADFLEVRQALAAGGLSSVARLYQGPLLPRSEAPAIRSAREELEARVRAQLLARGSTDDLWAYAQTPSGAEDAEVLQRIVSTVPVGDQRHAAARTRLARVDD</sequence>
<dbReference type="InterPro" id="IPR003018">
    <property type="entry name" value="GAF"/>
</dbReference>
<protein>
    <submittedName>
        <fullName evidence="3">GAF domain-containing protein</fullName>
    </submittedName>
</protein>
<dbReference type="RefSeq" id="WP_210155896.1">
    <property type="nucleotide sequence ID" value="NZ_JAFCNB010000005.1"/>
</dbReference>
<comment type="caution">
    <text evidence="3">The sequence shown here is derived from an EMBL/GenBank/DDBJ whole genome shotgun (WGS) entry which is preliminary data.</text>
</comment>
<evidence type="ECO:0000313" key="3">
    <source>
        <dbReference type="EMBL" id="MBP2704606.1"/>
    </source>
</evidence>
<evidence type="ECO:0000313" key="4">
    <source>
        <dbReference type="Proteomes" id="UP000674234"/>
    </source>
</evidence>